<organism evidence="1 2">
    <name type="scientific">Ligilactobacillus salivarius</name>
    <dbReference type="NCBI Taxonomy" id="1624"/>
    <lineage>
        <taxon>Bacteria</taxon>
        <taxon>Bacillati</taxon>
        <taxon>Bacillota</taxon>
        <taxon>Bacilli</taxon>
        <taxon>Lactobacillales</taxon>
        <taxon>Lactobacillaceae</taxon>
        <taxon>Ligilactobacillus</taxon>
    </lineage>
</organism>
<dbReference type="EMBL" id="CP020858">
    <property type="protein sequence ID" value="ARU19615.1"/>
    <property type="molecule type" value="Genomic_DNA"/>
</dbReference>
<proteinExistence type="predicted"/>
<evidence type="ECO:0000313" key="1">
    <source>
        <dbReference type="EMBL" id="ARU19615.1"/>
    </source>
</evidence>
<evidence type="ECO:0000313" key="2">
    <source>
        <dbReference type="Proteomes" id="UP000195378"/>
    </source>
</evidence>
<accession>A0A1Y0F8M6</accession>
<protein>
    <recommendedName>
        <fullName evidence="3">HK97 gp10 family phage protein</fullName>
    </recommendedName>
</protein>
<sequence>MPWNNDNIPAIKYSWSDESRDDLENIANILDKDFNGAGAELRAGHKAMVTNLNAALNISAMDAREEVIKLMKQRQYHSKSGYVGHGNMVSQVKDHVTDDKQTHLIYTDATSKDGYNYSQAFEFGLLNRNYPAQHPFRDAGNKITPQVEKIAEEAIRKGFS</sequence>
<evidence type="ECO:0008006" key="3">
    <source>
        <dbReference type="Google" id="ProtNLM"/>
    </source>
</evidence>
<name>A0A1Y0F8M6_9LACO</name>
<dbReference type="RefSeq" id="WP_087448804.1">
    <property type="nucleotide sequence ID" value="NZ_CP020858.1"/>
</dbReference>
<gene>
    <name evidence="1" type="ORF">B7R82_06265</name>
</gene>
<dbReference type="Proteomes" id="UP000195378">
    <property type="component" value="Chromosome"/>
</dbReference>
<dbReference type="AlphaFoldDB" id="A0A1Y0F8M6"/>
<reference evidence="1 2" key="1">
    <citation type="submission" date="2017-04" db="EMBL/GenBank/DDBJ databases">
        <title>Complete genome sequence of Lactobacillus salivarius ZLS006, a probiotic strain isolated from healthy piglet.</title>
        <authorList>
            <person name="Zhang D."/>
        </authorList>
    </citation>
    <scope>NUCLEOTIDE SEQUENCE [LARGE SCALE GENOMIC DNA]</scope>
    <source>
        <strain evidence="1 2">ZLS006</strain>
    </source>
</reference>